<dbReference type="SUPFAM" id="SSF103473">
    <property type="entry name" value="MFS general substrate transporter"/>
    <property type="match status" value="1"/>
</dbReference>
<evidence type="ECO:0000259" key="6">
    <source>
        <dbReference type="PROSITE" id="PS50850"/>
    </source>
</evidence>
<feature type="transmembrane region" description="Helical" evidence="5">
    <location>
        <begin position="158"/>
        <end position="179"/>
    </location>
</feature>
<feature type="transmembrane region" description="Helical" evidence="5">
    <location>
        <begin position="42"/>
        <end position="63"/>
    </location>
</feature>
<dbReference type="InterPro" id="IPR011701">
    <property type="entry name" value="MFS"/>
</dbReference>
<feature type="transmembrane region" description="Helical" evidence="5">
    <location>
        <begin position="238"/>
        <end position="256"/>
    </location>
</feature>
<feature type="domain" description="Major facilitator superfamily (MFS) profile" evidence="6">
    <location>
        <begin position="1"/>
        <end position="382"/>
    </location>
</feature>
<comment type="subcellular location">
    <subcellularLocation>
        <location evidence="1">Cell membrane</location>
        <topology evidence="1">Multi-pass membrane protein</topology>
    </subcellularLocation>
</comment>
<dbReference type="GO" id="GO:0005886">
    <property type="term" value="C:plasma membrane"/>
    <property type="evidence" value="ECO:0007669"/>
    <property type="project" value="UniProtKB-SubCell"/>
</dbReference>
<dbReference type="Pfam" id="PF07690">
    <property type="entry name" value="MFS_1"/>
    <property type="match status" value="1"/>
</dbReference>
<feature type="transmembrane region" description="Helical" evidence="5">
    <location>
        <begin position="335"/>
        <end position="355"/>
    </location>
</feature>
<evidence type="ECO:0000313" key="8">
    <source>
        <dbReference type="Proteomes" id="UP000199632"/>
    </source>
</evidence>
<evidence type="ECO:0000256" key="3">
    <source>
        <dbReference type="ARBA" id="ARBA00022989"/>
    </source>
</evidence>
<dbReference type="PANTHER" id="PTHR42910">
    <property type="entry name" value="TRANSPORTER SCO4007-RELATED"/>
    <property type="match status" value="1"/>
</dbReference>
<feature type="transmembrane region" description="Helical" evidence="5">
    <location>
        <begin position="361"/>
        <end position="379"/>
    </location>
</feature>
<dbReference type="OrthoDB" id="9815356at2"/>
<dbReference type="Proteomes" id="UP000199632">
    <property type="component" value="Unassembled WGS sequence"/>
</dbReference>
<gene>
    <name evidence="7" type="ORF">SAMN05421684_2484</name>
</gene>
<dbReference type="PROSITE" id="PS50850">
    <property type="entry name" value="MFS"/>
    <property type="match status" value="1"/>
</dbReference>
<name>A0A1H3P1F5_9ACTN</name>
<feature type="transmembrane region" description="Helical" evidence="5">
    <location>
        <begin position="268"/>
        <end position="288"/>
    </location>
</feature>
<evidence type="ECO:0000256" key="4">
    <source>
        <dbReference type="ARBA" id="ARBA00023136"/>
    </source>
</evidence>
<feature type="transmembrane region" description="Helical" evidence="5">
    <location>
        <begin position="208"/>
        <end position="226"/>
    </location>
</feature>
<keyword evidence="2 5" id="KW-0812">Transmembrane</keyword>
<dbReference type="InterPro" id="IPR020846">
    <property type="entry name" value="MFS_dom"/>
</dbReference>
<protein>
    <submittedName>
        <fullName evidence="7">Predicted arabinose efflux permease, MFS family</fullName>
    </submittedName>
</protein>
<organism evidence="7 8">
    <name type="scientific">Asanoa ishikariensis</name>
    <dbReference type="NCBI Taxonomy" id="137265"/>
    <lineage>
        <taxon>Bacteria</taxon>
        <taxon>Bacillati</taxon>
        <taxon>Actinomycetota</taxon>
        <taxon>Actinomycetes</taxon>
        <taxon>Micromonosporales</taxon>
        <taxon>Micromonosporaceae</taxon>
        <taxon>Asanoa</taxon>
    </lineage>
</organism>
<feature type="transmembrane region" description="Helical" evidence="5">
    <location>
        <begin position="294"/>
        <end position="314"/>
    </location>
</feature>
<feature type="transmembrane region" description="Helical" evidence="5">
    <location>
        <begin position="75"/>
        <end position="108"/>
    </location>
</feature>
<dbReference type="GO" id="GO:0022857">
    <property type="term" value="F:transmembrane transporter activity"/>
    <property type="evidence" value="ECO:0007669"/>
    <property type="project" value="InterPro"/>
</dbReference>
<dbReference type="RefSeq" id="WP_090790279.1">
    <property type="nucleotide sequence ID" value="NZ_BOND01000025.1"/>
</dbReference>
<keyword evidence="8" id="KW-1185">Reference proteome</keyword>
<evidence type="ECO:0000256" key="2">
    <source>
        <dbReference type="ARBA" id="ARBA00022692"/>
    </source>
</evidence>
<dbReference type="CDD" id="cd17324">
    <property type="entry name" value="MFS_NepI_like"/>
    <property type="match status" value="1"/>
</dbReference>
<dbReference type="InterPro" id="IPR036259">
    <property type="entry name" value="MFS_trans_sf"/>
</dbReference>
<dbReference type="Gene3D" id="1.20.1250.20">
    <property type="entry name" value="MFS general substrate transporter like domains"/>
    <property type="match status" value="1"/>
</dbReference>
<keyword evidence="4 5" id="KW-0472">Membrane</keyword>
<dbReference type="STRING" id="137265.SAMN05421684_2484"/>
<proteinExistence type="predicted"/>
<dbReference type="AlphaFoldDB" id="A0A1H3P1F5"/>
<evidence type="ECO:0000256" key="1">
    <source>
        <dbReference type="ARBA" id="ARBA00004651"/>
    </source>
</evidence>
<reference evidence="8" key="1">
    <citation type="submission" date="2016-10" db="EMBL/GenBank/DDBJ databases">
        <authorList>
            <person name="Varghese N."/>
            <person name="Submissions S."/>
        </authorList>
    </citation>
    <scope>NUCLEOTIDE SEQUENCE [LARGE SCALE GENOMIC DNA]</scope>
    <source>
        <strain evidence="8">DSM 44718</strain>
    </source>
</reference>
<accession>A0A1H3P1F5</accession>
<keyword evidence="3 5" id="KW-1133">Transmembrane helix</keyword>
<dbReference type="EMBL" id="FNQB01000001">
    <property type="protein sequence ID" value="SDY94625.1"/>
    <property type="molecule type" value="Genomic_DNA"/>
</dbReference>
<evidence type="ECO:0000313" key="7">
    <source>
        <dbReference type="EMBL" id="SDY94625.1"/>
    </source>
</evidence>
<evidence type="ECO:0000256" key="5">
    <source>
        <dbReference type="SAM" id="Phobius"/>
    </source>
</evidence>
<dbReference type="PANTHER" id="PTHR42910:SF1">
    <property type="entry name" value="MAJOR FACILITATOR SUPERFAMILY (MFS) PROFILE DOMAIN-CONTAINING PROTEIN"/>
    <property type="match status" value="1"/>
</dbReference>
<sequence length="390" mass="39933">MSRRLTFLFAVAAGVAIGNLYWAQPLLDLVADDLHASPSRAGWLITATQVGYAVGVLLIVPLGDVVDRRRLVPGMLLCSSVALLLCAVAPTMGVLLAAIALLGLTTVAGQILTPLAGDLASPTQRGEVVGKVGSGILTGILAARTISGLVAGSAGWRTIYVCAAVVVVLLAALLFRALPPLAPKTALPYPALIASVATVALRERAVRWTLVLGATGFAVFAMFWTALTFRLSSPPFDYSATVIGLFGLAGLSGVLAGQRGGRLHDRGWSLPATGAAWLLALLSFVLVGLAGRSIVLLVVGIVALDAALQTASLLNRARLFDISHDARSRINTAFVVSNFIGGGLGSAAATVLWSAGGWPAITTAGIALSGLALTVWAAGRRGALVTLSHA</sequence>